<comment type="caution">
    <text evidence="2">The sequence shown here is derived from an EMBL/GenBank/DDBJ whole genome shotgun (WGS) entry which is preliminary data.</text>
</comment>
<evidence type="ECO:0000259" key="1">
    <source>
        <dbReference type="Pfam" id="PF12647"/>
    </source>
</evidence>
<dbReference type="AlphaFoldDB" id="A0A9D1CYS7"/>
<reference evidence="2" key="1">
    <citation type="submission" date="2020-10" db="EMBL/GenBank/DDBJ databases">
        <authorList>
            <person name="Gilroy R."/>
        </authorList>
    </citation>
    <scope>NUCLEOTIDE SEQUENCE</scope>
    <source>
        <strain evidence="2">CHK147-3167</strain>
    </source>
</reference>
<gene>
    <name evidence="2" type="ORF">IAB27_02330</name>
</gene>
<organism evidence="2 3">
    <name type="scientific">Candidatus Coprosoma intestinipullorum</name>
    <dbReference type="NCBI Taxonomy" id="2840752"/>
    <lineage>
        <taxon>Bacteria</taxon>
        <taxon>Bacillati</taxon>
        <taxon>Bacillota</taxon>
        <taxon>Bacillota incertae sedis</taxon>
        <taxon>Candidatus Coprosoma</taxon>
    </lineage>
</organism>
<protein>
    <submittedName>
        <fullName evidence="2">RNHCP domain-containing protein</fullName>
    </submittedName>
</protein>
<evidence type="ECO:0000313" key="3">
    <source>
        <dbReference type="Proteomes" id="UP000886786"/>
    </source>
</evidence>
<dbReference type="Pfam" id="PF12647">
    <property type="entry name" value="RNHCP"/>
    <property type="match status" value="1"/>
</dbReference>
<name>A0A9D1CYS7_9FIRM</name>
<feature type="domain" description="RNHCP" evidence="1">
    <location>
        <begin position="12"/>
        <end position="96"/>
    </location>
</feature>
<sequence>METKSKFTMIDEPFICDVCGREVKPLGYTARDHCPYCLSSKHVDINPGDRAEKCHGTLKPIAIEPSKKGTHKIVYKCLKCGMQKKNIAAKDDNFDLILKIMSNPVSFNQK</sequence>
<proteinExistence type="predicted"/>
<reference evidence="2" key="2">
    <citation type="journal article" date="2021" name="PeerJ">
        <title>Extensive microbial diversity within the chicken gut microbiome revealed by metagenomics and culture.</title>
        <authorList>
            <person name="Gilroy R."/>
            <person name="Ravi A."/>
            <person name="Getino M."/>
            <person name="Pursley I."/>
            <person name="Horton D.L."/>
            <person name="Alikhan N.F."/>
            <person name="Baker D."/>
            <person name="Gharbi K."/>
            <person name="Hall N."/>
            <person name="Watson M."/>
            <person name="Adriaenssens E.M."/>
            <person name="Foster-Nyarko E."/>
            <person name="Jarju S."/>
            <person name="Secka A."/>
            <person name="Antonio M."/>
            <person name="Oren A."/>
            <person name="Chaudhuri R.R."/>
            <person name="La Ragione R."/>
            <person name="Hildebrand F."/>
            <person name="Pallen M.J."/>
        </authorList>
    </citation>
    <scope>NUCLEOTIDE SEQUENCE</scope>
    <source>
        <strain evidence="2">CHK147-3167</strain>
    </source>
</reference>
<dbReference type="InterPro" id="IPR024439">
    <property type="entry name" value="RNHCP"/>
</dbReference>
<dbReference type="EMBL" id="DVFV01000042">
    <property type="protein sequence ID" value="HIQ90450.1"/>
    <property type="molecule type" value="Genomic_DNA"/>
</dbReference>
<accession>A0A9D1CYS7</accession>
<dbReference type="Proteomes" id="UP000886786">
    <property type="component" value="Unassembled WGS sequence"/>
</dbReference>
<evidence type="ECO:0000313" key="2">
    <source>
        <dbReference type="EMBL" id="HIQ90450.1"/>
    </source>
</evidence>